<keyword evidence="7 9" id="KW-0275">Fatty acid biosynthesis</keyword>
<dbReference type="UniPathway" id="UPA00094"/>
<evidence type="ECO:0000313" key="13">
    <source>
        <dbReference type="EMBL" id="RZO06023.1"/>
    </source>
</evidence>
<feature type="binding site" evidence="9">
    <location>
        <begin position="110"/>
        <end position="111"/>
    </location>
    <ligand>
        <name>NAD(+)</name>
        <dbReference type="ChEBI" id="CHEBI:57540"/>
    </ligand>
</feature>
<evidence type="ECO:0000313" key="14">
    <source>
        <dbReference type="Proteomes" id="UP000318148"/>
    </source>
</evidence>
<comment type="pathway">
    <text evidence="9">Lipid metabolism; fatty acid biosynthesis.</text>
</comment>
<feature type="domain" description="Trans-2-enoyl-CoA reductase catalytic" evidence="11">
    <location>
        <begin position="81"/>
        <end position="316"/>
    </location>
</feature>
<comment type="similarity">
    <text evidence="9">Belongs to the TER reductase family.</text>
</comment>
<dbReference type="Gene3D" id="3.40.50.720">
    <property type="entry name" value="NAD(P)-binding Rossmann-like Domain"/>
    <property type="match status" value="1"/>
</dbReference>
<dbReference type="GO" id="GO:0051287">
    <property type="term" value="F:NAD binding"/>
    <property type="evidence" value="ECO:0007669"/>
    <property type="project" value="UniProtKB-UniRule"/>
</dbReference>
<dbReference type="PANTHER" id="PTHR37480">
    <property type="entry name" value="ENOYL-[ACYL-CARRIER-PROTEIN] REDUCTASE [NADH]"/>
    <property type="match status" value="1"/>
</dbReference>
<dbReference type="Pfam" id="PF12242">
    <property type="entry name" value="Eno-Rase_NADH_b"/>
    <property type="match status" value="1"/>
</dbReference>
<keyword evidence="6 9" id="KW-0443">Lipid metabolism</keyword>
<dbReference type="NCBIfam" id="NF010177">
    <property type="entry name" value="PRK13656.1"/>
    <property type="match status" value="1"/>
</dbReference>
<feature type="binding site" evidence="9">
    <location>
        <begin position="138"/>
        <end position="139"/>
    </location>
    <ligand>
        <name>NAD(+)</name>
        <dbReference type="ChEBI" id="CHEBI:57540"/>
    </ligand>
</feature>
<evidence type="ECO:0000256" key="1">
    <source>
        <dbReference type="ARBA" id="ARBA00011245"/>
    </source>
</evidence>
<comment type="caution">
    <text evidence="13">The sequence shown here is derived from an EMBL/GenBank/DDBJ whole genome shotgun (WGS) entry which is preliminary data.</text>
</comment>
<feature type="active site" description="Proton donor" evidence="9">
    <location>
        <position position="234"/>
    </location>
</feature>
<keyword evidence="3 9" id="KW-0276">Fatty acid metabolism</keyword>
<dbReference type="InterPro" id="IPR010758">
    <property type="entry name" value="Trans-2-enoyl-CoA_reductase"/>
</dbReference>
<dbReference type="EMBL" id="SHBO01000032">
    <property type="protein sequence ID" value="RZO06023.1"/>
    <property type="molecule type" value="Genomic_DNA"/>
</dbReference>
<reference evidence="13 14" key="1">
    <citation type="submission" date="2019-02" db="EMBL/GenBank/DDBJ databases">
        <title>Prokaryotic population dynamics and viral predation in marine succession experiment using metagenomics: the confinement effect.</title>
        <authorList>
            <person name="Haro-Moreno J.M."/>
            <person name="Rodriguez-Valera F."/>
            <person name="Lopez-Perez M."/>
        </authorList>
    </citation>
    <scope>NUCLEOTIDE SEQUENCE [LARGE SCALE GENOMIC DNA]</scope>
    <source>
        <strain evidence="13">MED-G169</strain>
    </source>
</reference>
<evidence type="ECO:0000256" key="2">
    <source>
        <dbReference type="ARBA" id="ARBA00022516"/>
    </source>
</evidence>
<evidence type="ECO:0000259" key="10">
    <source>
        <dbReference type="Pfam" id="PF07055"/>
    </source>
</evidence>
<name>A0A520LL81_9GAMM</name>
<feature type="site" description="Plays an important role in discriminating NADH against NADPH" evidence="9">
    <location>
        <position position="74"/>
    </location>
</feature>
<keyword evidence="4 9" id="KW-0560">Oxidoreductase</keyword>
<keyword evidence="2 9" id="KW-0444">Lipid biosynthesis</keyword>
<dbReference type="InterPro" id="IPR024906">
    <property type="entry name" value="Eno_Rdtase_FAD-bd_dom"/>
</dbReference>
<evidence type="ECO:0000259" key="12">
    <source>
        <dbReference type="Pfam" id="PF12242"/>
    </source>
</evidence>
<dbReference type="GO" id="GO:0006633">
    <property type="term" value="P:fatty acid biosynthetic process"/>
    <property type="evidence" value="ECO:0007669"/>
    <property type="project" value="UniProtKB-UniRule"/>
</dbReference>
<dbReference type="PANTHER" id="PTHR37480:SF1">
    <property type="entry name" value="ENOYL-[ACYL-CARRIER-PROTEIN] REDUCTASE [NADH]"/>
    <property type="match status" value="1"/>
</dbReference>
<feature type="binding site" evidence="9">
    <location>
        <position position="243"/>
    </location>
    <ligand>
        <name>NAD(+)</name>
        <dbReference type="ChEBI" id="CHEBI:57540"/>
    </ligand>
</feature>
<dbReference type="InterPro" id="IPR050048">
    <property type="entry name" value="FabV-like_NADH_b"/>
</dbReference>
<feature type="binding site" evidence="9">
    <location>
        <begin position="73"/>
        <end position="74"/>
    </location>
    <ligand>
        <name>NAD(+)</name>
        <dbReference type="ChEBI" id="CHEBI:57540"/>
    </ligand>
</feature>
<evidence type="ECO:0000256" key="8">
    <source>
        <dbReference type="ARBA" id="ARBA00048302"/>
    </source>
</evidence>
<dbReference type="Pfam" id="PF12241">
    <property type="entry name" value="Enoyl_reductase"/>
    <property type="match status" value="1"/>
</dbReference>
<feature type="domain" description="Trans-2-enoyl-CoA reductase-like NAD(P)H binding" evidence="12">
    <location>
        <begin position="3"/>
        <end position="78"/>
    </location>
</feature>
<accession>A0A520LL81</accession>
<evidence type="ECO:0000259" key="11">
    <source>
        <dbReference type="Pfam" id="PF12241"/>
    </source>
</evidence>
<dbReference type="Proteomes" id="UP000318148">
    <property type="component" value="Unassembled WGS sequence"/>
</dbReference>
<evidence type="ECO:0000256" key="5">
    <source>
        <dbReference type="ARBA" id="ARBA00023027"/>
    </source>
</evidence>
<comment type="catalytic activity">
    <reaction evidence="8">
        <text>a 2,3-saturated acyl-CoA + NAD(+) = a (2E)-enoyl-CoA + NADH + H(+)</text>
        <dbReference type="Rhea" id="RHEA:18177"/>
        <dbReference type="ChEBI" id="CHEBI:15378"/>
        <dbReference type="ChEBI" id="CHEBI:57540"/>
        <dbReference type="ChEBI" id="CHEBI:57945"/>
        <dbReference type="ChEBI" id="CHEBI:58856"/>
        <dbReference type="ChEBI" id="CHEBI:65111"/>
        <dbReference type="EC" id="1.3.1.44"/>
    </reaction>
</comment>
<feature type="binding site" evidence="9">
    <location>
        <position position="224"/>
    </location>
    <ligand>
        <name>substrate</name>
    </ligand>
</feature>
<evidence type="ECO:0000256" key="3">
    <source>
        <dbReference type="ARBA" id="ARBA00022832"/>
    </source>
</evidence>
<feature type="domain" description="Enoyl reductase FAD binding" evidence="10">
    <location>
        <begin position="322"/>
        <end position="385"/>
    </location>
</feature>
<dbReference type="HAMAP" id="MF_01838">
    <property type="entry name" value="FabV_reductase"/>
    <property type="match status" value="1"/>
</dbReference>
<organism evidence="13 14">
    <name type="scientific">SAR92 clade bacterium</name>
    <dbReference type="NCBI Taxonomy" id="2315479"/>
    <lineage>
        <taxon>Bacteria</taxon>
        <taxon>Pseudomonadati</taxon>
        <taxon>Pseudomonadota</taxon>
        <taxon>Gammaproteobacteria</taxon>
        <taxon>Cellvibrionales</taxon>
        <taxon>Porticoccaceae</taxon>
        <taxon>SAR92 clade</taxon>
    </lineage>
</organism>
<evidence type="ECO:0000256" key="6">
    <source>
        <dbReference type="ARBA" id="ARBA00023098"/>
    </source>
</evidence>
<feature type="binding site" evidence="9">
    <location>
        <begin position="272"/>
        <end position="274"/>
    </location>
    <ligand>
        <name>NAD(+)</name>
        <dbReference type="ChEBI" id="CHEBI:57540"/>
    </ligand>
</feature>
<comment type="function">
    <text evidence="9">Involved in the final reduction of the elongation cycle of fatty acid synthesis (FAS II). Catalyzes the reduction of a carbon-carbon double bond in an enoyl moiety that is covalently linked to an acyl carrier protein (ACP).</text>
</comment>
<comment type="subunit">
    <text evidence="1 9">Monomer.</text>
</comment>
<keyword evidence="5 9" id="KW-0520">NAD</keyword>
<proteinExistence type="inferred from homology"/>
<dbReference type="Pfam" id="PF07055">
    <property type="entry name" value="Eno-Rase_FAD_bd"/>
    <property type="match status" value="1"/>
</dbReference>
<evidence type="ECO:0000256" key="4">
    <source>
        <dbReference type="ARBA" id="ARBA00023002"/>
    </source>
</evidence>
<dbReference type="EC" id="1.3.1.9" evidence="9"/>
<sequence length="397" mass="44249">MLVKPRVRGFMCVTSHPDGCEKHILEQINFIKSKPEINMPKRVLVIGSSTGYGLSARISSAFGANASTIGVIYEKPGTSKKTGSAGWYNTAAFHKFAENESLYARTVNGDAFSDQIKDAVVGLIKEDLGQIDLLIYSVASPRRKDPESGIIFNSVLKPIGKSISMLGLNTDKECIQNVELDPATPEEISDTIKVMGGEDWCRWVNKLRDEDLLADAFKTTAFTYIGEKITWDLYWDGTIGAAKKDLDKKVLSIRDSLKDLNGDARVSVLKAVVTQSSSAIPVMPLYLAILFKEMKLQGTNEGCIEQLYRLLVEKIYSDGNDFDVEGRFRVDDYELSPQIQLNVTKHWKKISDENLHSLADFAEYKNSFMKLFGFEVDGIDYSKEVNPQRAISGIINL</sequence>
<comment type="catalytic activity">
    <reaction evidence="9">
        <text>a 2,3-saturated acyl-[ACP] + NAD(+) = a (2E)-enoyl-[ACP] + NADH + H(+)</text>
        <dbReference type="Rhea" id="RHEA:10240"/>
        <dbReference type="Rhea" id="RHEA-COMP:9925"/>
        <dbReference type="Rhea" id="RHEA-COMP:9926"/>
        <dbReference type="ChEBI" id="CHEBI:15378"/>
        <dbReference type="ChEBI" id="CHEBI:57540"/>
        <dbReference type="ChEBI" id="CHEBI:57945"/>
        <dbReference type="ChEBI" id="CHEBI:78784"/>
        <dbReference type="ChEBI" id="CHEBI:78785"/>
        <dbReference type="EC" id="1.3.1.9"/>
    </reaction>
</comment>
<evidence type="ECO:0000256" key="9">
    <source>
        <dbReference type="HAMAP-Rule" id="MF_01838"/>
    </source>
</evidence>
<dbReference type="NCBIfam" id="NF043048">
    <property type="entry name" value="EnoyACPredFabV"/>
    <property type="match status" value="1"/>
</dbReference>
<dbReference type="AlphaFoldDB" id="A0A520LL81"/>
<dbReference type="InterPro" id="IPR024910">
    <property type="entry name" value="Enoyl-CoA_Rdtase_cat_dom"/>
</dbReference>
<protein>
    <recommendedName>
        <fullName evidence="9">Enoyl-[acyl-carrier-protein] reductase [NADH]</fullName>
        <shortName evidence="9">ENR</shortName>
        <ecNumber evidence="9">1.3.1.9</ecNumber>
    </recommendedName>
</protein>
<dbReference type="GO" id="GO:0004318">
    <property type="term" value="F:enoyl-[acyl-carrier-protein] reductase (NADH) activity"/>
    <property type="evidence" value="ECO:0007669"/>
    <property type="project" value="UniProtKB-UniRule"/>
</dbReference>
<dbReference type="GO" id="GO:0050343">
    <property type="term" value="F:trans-2-enoyl-CoA reductase (NADH) activity"/>
    <property type="evidence" value="ECO:0007669"/>
    <property type="project" value="UniProtKB-EC"/>
</dbReference>
<gene>
    <name evidence="9" type="primary">fabV</name>
    <name evidence="13" type="ORF">EVB02_02915</name>
</gene>
<evidence type="ECO:0000256" key="7">
    <source>
        <dbReference type="ARBA" id="ARBA00023160"/>
    </source>
</evidence>
<feature type="binding site" evidence="9">
    <location>
        <begin position="47"/>
        <end position="52"/>
    </location>
    <ligand>
        <name>NAD(+)</name>
        <dbReference type="ChEBI" id="CHEBI:57540"/>
    </ligand>
</feature>